<dbReference type="RefSeq" id="WP_132541285.1">
    <property type="nucleotide sequence ID" value="NZ_SLWW01000002.1"/>
</dbReference>
<dbReference type="InterPro" id="IPR045386">
    <property type="entry name" value="DUF6525"/>
</dbReference>
<dbReference type="EMBL" id="SLWW01000002">
    <property type="protein sequence ID" value="TCO73270.1"/>
    <property type="molecule type" value="Genomic_DNA"/>
</dbReference>
<dbReference type="Proteomes" id="UP000295142">
    <property type="component" value="Unassembled WGS sequence"/>
</dbReference>
<gene>
    <name evidence="1" type="ORF">EV655_10233</name>
</gene>
<evidence type="ECO:0000313" key="2">
    <source>
        <dbReference type="Proteomes" id="UP000295142"/>
    </source>
</evidence>
<keyword evidence="2" id="KW-1185">Reference proteome</keyword>
<proteinExistence type="predicted"/>
<evidence type="ECO:0000313" key="1">
    <source>
        <dbReference type="EMBL" id="TCO73270.1"/>
    </source>
</evidence>
<name>A0A4V2SAX1_9RHOB</name>
<accession>A0A4V2SAX1</accession>
<dbReference type="Pfam" id="PF20135">
    <property type="entry name" value="DUF6525"/>
    <property type="match status" value="1"/>
</dbReference>
<protein>
    <submittedName>
        <fullName evidence="1">Uncharacterized protein</fullName>
    </submittedName>
</protein>
<comment type="caution">
    <text evidence="1">The sequence shown here is derived from an EMBL/GenBank/DDBJ whole genome shotgun (WGS) entry which is preliminary data.</text>
</comment>
<organism evidence="1 2">
    <name type="scientific">Rhodovulum euryhalinum</name>
    <dbReference type="NCBI Taxonomy" id="35805"/>
    <lineage>
        <taxon>Bacteria</taxon>
        <taxon>Pseudomonadati</taxon>
        <taxon>Pseudomonadota</taxon>
        <taxon>Alphaproteobacteria</taxon>
        <taxon>Rhodobacterales</taxon>
        <taxon>Paracoccaceae</taxon>
        <taxon>Rhodovulum</taxon>
    </lineage>
</organism>
<sequence length="102" mass="11436">MTGRASNRGATTLKLRRRATDPMRDYDRLPLELRTWLAQAARPWSPISVRRAFARALAAKGDRAQALAELDRLEAHRIARDALGLWGRSHPAALDHLANSRS</sequence>
<reference evidence="1 2" key="1">
    <citation type="submission" date="2019-03" db="EMBL/GenBank/DDBJ databases">
        <title>Genomic Encyclopedia of Type Strains, Phase IV (KMG-IV): sequencing the most valuable type-strain genomes for metagenomic binning, comparative biology and taxonomic classification.</title>
        <authorList>
            <person name="Goeker M."/>
        </authorList>
    </citation>
    <scope>NUCLEOTIDE SEQUENCE [LARGE SCALE GENOMIC DNA]</scope>
    <source>
        <strain evidence="1 2">DSM 4868</strain>
    </source>
</reference>
<dbReference type="OrthoDB" id="7658988at2"/>
<dbReference type="AlphaFoldDB" id="A0A4V2SAX1"/>